<proteinExistence type="predicted"/>
<protein>
    <submittedName>
        <fullName evidence="1">Uncharacterized protein</fullName>
    </submittedName>
</protein>
<gene>
    <name evidence="1" type="ORF">LCPAC102_01040</name>
</gene>
<evidence type="ECO:0000313" key="1">
    <source>
        <dbReference type="EMBL" id="QBK90191.1"/>
    </source>
</evidence>
<accession>A0A481Z478</accession>
<dbReference type="EMBL" id="MK500468">
    <property type="protein sequence ID" value="QBK90191.1"/>
    <property type="molecule type" value="Genomic_DNA"/>
</dbReference>
<sequence>MDYSLKLGHNTLINIGDYKNGLYITANIVNTEECPFVVNIDCSNSLPGQASSSNYWNKKYKYKYNNMPENDELLNLVYLDLRKFTDQRKKFMELIM</sequence>
<organism evidence="1">
    <name type="scientific">Pithovirus LCPAC102</name>
    <dbReference type="NCBI Taxonomy" id="2506587"/>
    <lineage>
        <taxon>Viruses</taxon>
        <taxon>Pithoviruses</taxon>
    </lineage>
</organism>
<name>A0A481Z478_9VIRU</name>
<reference evidence="1" key="1">
    <citation type="journal article" date="2019" name="MBio">
        <title>Virus Genomes from Deep Sea Sediments Expand the Ocean Megavirome and Support Independent Origins of Viral Gigantism.</title>
        <authorList>
            <person name="Backstrom D."/>
            <person name="Yutin N."/>
            <person name="Jorgensen S.L."/>
            <person name="Dharamshi J."/>
            <person name="Homa F."/>
            <person name="Zaremba-Niedwiedzka K."/>
            <person name="Spang A."/>
            <person name="Wolf Y.I."/>
            <person name="Koonin E.V."/>
            <person name="Ettema T.J."/>
        </authorList>
    </citation>
    <scope>NUCLEOTIDE SEQUENCE</scope>
</reference>